<feature type="region of interest" description="Disordered" evidence="1">
    <location>
        <begin position="366"/>
        <end position="414"/>
    </location>
</feature>
<dbReference type="SUPFAM" id="SSF56003">
    <property type="entry name" value="Molybdenum cofactor-binding domain"/>
    <property type="match status" value="3"/>
</dbReference>
<keyword evidence="4" id="KW-1185">Reference proteome</keyword>
<dbReference type="InterPro" id="IPR037165">
    <property type="entry name" value="AldOxase/xan_DH_Mopterin-bd_sf"/>
</dbReference>
<dbReference type="AlphaFoldDB" id="A0A5M8A4M8"/>
<dbReference type="InterPro" id="IPR046867">
    <property type="entry name" value="AldOxase/xan_DH_MoCoBD2"/>
</dbReference>
<protein>
    <submittedName>
        <fullName evidence="3">Xanthine dehydrogenase family protein molybdopterin-binding subunit</fullName>
    </submittedName>
</protein>
<dbReference type="PANTHER" id="PTHR47495:SF1">
    <property type="entry name" value="BLL3820 PROTEIN"/>
    <property type="match status" value="1"/>
</dbReference>
<dbReference type="Proteomes" id="UP000324324">
    <property type="component" value="Unassembled WGS sequence"/>
</dbReference>
<name>A0A5M8A4M8_9BURK</name>
<feature type="region of interest" description="Disordered" evidence="1">
    <location>
        <begin position="797"/>
        <end position="817"/>
    </location>
</feature>
<feature type="domain" description="Aldehyde oxidase/xanthine dehydrogenase a/b hammerhead" evidence="2">
    <location>
        <begin position="216"/>
        <end position="302"/>
    </location>
</feature>
<dbReference type="Gene3D" id="3.30.365.10">
    <property type="entry name" value="Aldehyde oxidase/xanthine dehydrogenase, molybdopterin binding domain"/>
    <property type="match status" value="6"/>
</dbReference>
<evidence type="ECO:0000313" key="4">
    <source>
        <dbReference type="Proteomes" id="UP000324324"/>
    </source>
</evidence>
<evidence type="ECO:0000259" key="2">
    <source>
        <dbReference type="SMART" id="SM01008"/>
    </source>
</evidence>
<dbReference type="RefSeq" id="WP_150084741.1">
    <property type="nucleotide sequence ID" value="NZ_VWRN01000068.1"/>
</dbReference>
<feature type="compositionally biased region" description="Basic and acidic residues" evidence="1">
    <location>
        <begin position="366"/>
        <end position="405"/>
    </location>
</feature>
<dbReference type="SUPFAM" id="SSF54665">
    <property type="entry name" value="CO dehydrogenase molybdoprotein N-domain-like"/>
    <property type="match status" value="1"/>
</dbReference>
<dbReference type="InterPro" id="IPR052516">
    <property type="entry name" value="N-heterocyclic_Hydroxylase"/>
</dbReference>
<dbReference type="PANTHER" id="PTHR47495">
    <property type="entry name" value="ALDEHYDE DEHYDROGENASE"/>
    <property type="match status" value="1"/>
</dbReference>
<dbReference type="InterPro" id="IPR008274">
    <property type="entry name" value="AldOxase/xan_DH_MoCoBD1"/>
</dbReference>
<dbReference type="Pfam" id="PF02738">
    <property type="entry name" value="MoCoBD_1"/>
    <property type="match status" value="1"/>
</dbReference>
<dbReference type="Pfam" id="PF20256">
    <property type="entry name" value="MoCoBD_2"/>
    <property type="match status" value="2"/>
</dbReference>
<gene>
    <name evidence="3" type="ORF">F1599_23755</name>
</gene>
<comment type="caution">
    <text evidence="3">The sequence shown here is derived from an EMBL/GenBank/DDBJ whole genome shotgun (WGS) entry which is preliminary data.</text>
</comment>
<dbReference type="EMBL" id="VWRN01000068">
    <property type="protein sequence ID" value="KAA6117371.1"/>
    <property type="molecule type" value="Genomic_DNA"/>
</dbReference>
<reference evidence="3 4" key="1">
    <citation type="submission" date="2019-09" db="EMBL/GenBank/DDBJ databases">
        <title>Isolation of a novel species in the genus Cupriavidus from patients with sepsis using whole genome sequencing.</title>
        <authorList>
            <person name="Kweon O.J."/>
            <person name="Lee M.-K."/>
        </authorList>
    </citation>
    <scope>NUCLEOTIDE SEQUENCE [LARGE SCALE GENOMIC DNA]</scope>
    <source>
        <strain evidence="3 4">MKL-01</strain>
    </source>
</reference>
<dbReference type="InterPro" id="IPR036856">
    <property type="entry name" value="Ald_Oxase/Xan_DH_a/b_sf"/>
</dbReference>
<dbReference type="GO" id="GO:0016491">
    <property type="term" value="F:oxidoreductase activity"/>
    <property type="evidence" value="ECO:0007669"/>
    <property type="project" value="InterPro"/>
</dbReference>
<sequence>MPMHDDDSPRALRAALSQARGVLLITRAPQAAPKPAPGQPGAASDYVPALPDVFVAVQADGEVLAFNGHVDLGTGIRTALAQIVAEELDVPLASVRMVLGHTDATPNQGPTIASATIQISAQPLRRAAAQARAFLLARAAERLGVAADGLVVDAGRVRVRPSDSHTPAETGLSYGALLGDDHIELPLADEVALKPASAYRVVGKAAPRVDIPGKATGALTFVHDVRVPGMLHGRVIRPPYAGRDAGDFVGRSLISVNRDSIRNVPGVVDVVTIGDFVGVVAQREEQAIEAARRLRVHWRAAPPLPPLDDPEPALRANPAKRRELRAQGDVDLAREQAATTLQRSYVWPYQMHASIGPSCGVAHWRNEGRNEGRDDGRNEGRNEERDDDGRNEEREERHEERHNDADGSALTVWSGTQNPHVLRIDLSRLTGLDESRIEIVRMEAAGCYGRNCADDVCADAVLLSRAVGRPVRVQLSREQEHLWEPKGAAQLMDVQGSLGADGALLGYDFVSRYPSNDAPTLALLLTGRIDPAPRMLEMGDRTAVPPYDYAHTHIACDDTPAIVRAAWLRGVSALPNTFAHESFIDELAHEAGADPLAFRLRHLADERAADLLRAVANEAGWREGERGTRGIPAADGRLRGRGIAYARYIHSKFPGFGAAWSAWVVDLEVEPDSGSIRVLRVVVGQDTGMMVNPDGVRHQVHGNVVQTLSRSLKEQVRFHADGVASREWGSYPLLTFPELPPISVVLMPRQHEAPLGAGESASLPGAPALANALFDATGLRLRRPPFTPESVRAALADAAGKSSPARMRGPGVSALAG</sequence>
<accession>A0A5M8A4M8</accession>
<dbReference type="InterPro" id="IPR000674">
    <property type="entry name" value="Ald_Oxase/Xan_DH_a/b"/>
</dbReference>
<dbReference type="Gene3D" id="3.90.1170.50">
    <property type="entry name" value="Aldehyde oxidase/xanthine dehydrogenase, a/b hammerhead"/>
    <property type="match status" value="2"/>
</dbReference>
<evidence type="ECO:0000313" key="3">
    <source>
        <dbReference type="EMBL" id="KAA6117371.1"/>
    </source>
</evidence>
<dbReference type="SMART" id="SM01008">
    <property type="entry name" value="Ald_Xan_dh_C"/>
    <property type="match status" value="1"/>
</dbReference>
<evidence type="ECO:0000256" key="1">
    <source>
        <dbReference type="SAM" id="MobiDB-lite"/>
    </source>
</evidence>
<organism evidence="3 4">
    <name type="scientific">Cupriavidus cauae</name>
    <dbReference type="NCBI Taxonomy" id="2608999"/>
    <lineage>
        <taxon>Bacteria</taxon>
        <taxon>Pseudomonadati</taxon>
        <taxon>Pseudomonadota</taxon>
        <taxon>Betaproteobacteria</taxon>
        <taxon>Burkholderiales</taxon>
        <taxon>Burkholderiaceae</taxon>
        <taxon>Cupriavidus</taxon>
    </lineage>
</organism>
<proteinExistence type="predicted"/>